<feature type="transmembrane region" description="Helical" evidence="1">
    <location>
        <begin position="14"/>
        <end position="32"/>
    </location>
</feature>
<evidence type="ECO:0000256" key="1">
    <source>
        <dbReference type="SAM" id="Phobius"/>
    </source>
</evidence>
<organism evidence="2 3">
    <name type="scientific">Westerdykella ornata</name>
    <dbReference type="NCBI Taxonomy" id="318751"/>
    <lineage>
        <taxon>Eukaryota</taxon>
        <taxon>Fungi</taxon>
        <taxon>Dikarya</taxon>
        <taxon>Ascomycota</taxon>
        <taxon>Pezizomycotina</taxon>
        <taxon>Dothideomycetes</taxon>
        <taxon>Pleosporomycetidae</taxon>
        <taxon>Pleosporales</taxon>
        <taxon>Sporormiaceae</taxon>
        <taxon>Westerdykella</taxon>
    </lineage>
</organism>
<gene>
    <name evidence="2" type="ORF">EI97DRAFT_459205</name>
</gene>
<dbReference type="EMBL" id="ML986496">
    <property type="protein sequence ID" value="KAF2275750.1"/>
    <property type="molecule type" value="Genomic_DNA"/>
</dbReference>
<name>A0A6A6JGH6_WESOR</name>
<keyword evidence="1" id="KW-1133">Transmembrane helix</keyword>
<dbReference type="OrthoDB" id="2555959at2759"/>
<dbReference type="GeneID" id="54554158"/>
<protein>
    <submittedName>
        <fullName evidence="2">Uncharacterized protein</fullName>
    </submittedName>
</protein>
<keyword evidence="1" id="KW-0472">Membrane</keyword>
<sequence length="74" mass="8397">MAVWQWYKGIAPKTRILIGVGIMGYAVFGMFMSDKVEEKLGLVPTEQDKEELKRVMPRIITVDKEKEKKPGLGS</sequence>
<keyword evidence="1" id="KW-0812">Transmembrane</keyword>
<keyword evidence="3" id="KW-1185">Reference proteome</keyword>
<proteinExistence type="predicted"/>
<dbReference type="AlphaFoldDB" id="A0A6A6JGH6"/>
<evidence type="ECO:0000313" key="3">
    <source>
        <dbReference type="Proteomes" id="UP000800097"/>
    </source>
</evidence>
<evidence type="ECO:0000313" key="2">
    <source>
        <dbReference type="EMBL" id="KAF2275750.1"/>
    </source>
</evidence>
<dbReference type="RefSeq" id="XP_033653289.1">
    <property type="nucleotide sequence ID" value="XM_033800983.1"/>
</dbReference>
<dbReference type="Proteomes" id="UP000800097">
    <property type="component" value="Unassembled WGS sequence"/>
</dbReference>
<reference evidence="2" key="1">
    <citation type="journal article" date="2020" name="Stud. Mycol.">
        <title>101 Dothideomycetes genomes: a test case for predicting lifestyles and emergence of pathogens.</title>
        <authorList>
            <person name="Haridas S."/>
            <person name="Albert R."/>
            <person name="Binder M."/>
            <person name="Bloem J."/>
            <person name="Labutti K."/>
            <person name="Salamov A."/>
            <person name="Andreopoulos B."/>
            <person name="Baker S."/>
            <person name="Barry K."/>
            <person name="Bills G."/>
            <person name="Bluhm B."/>
            <person name="Cannon C."/>
            <person name="Castanera R."/>
            <person name="Culley D."/>
            <person name="Daum C."/>
            <person name="Ezra D."/>
            <person name="Gonzalez J."/>
            <person name="Henrissat B."/>
            <person name="Kuo A."/>
            <person name="Liang C."/>
            <person name="Lipzen A."/>
            <person name="Lutzoni F."/>
            <person name="Magnuson J."/>
            <person name="Mondo S."/>
            <person name="Nolan M."/>
            <person name="Ohm R."/>
            <person name="Pangilinan J."/>
            <person name="Park H.-J."/>
            <person name="Ramirez L."/>
            <person name="Alfaro M."/>
            <person name="Sun H."/>
            <person name="Tritt A."/>
            <person name="Yoshinaga Y."/>
            <person name="Zwiers L.-H."/>
            <person name="Turgeon B."/>
            <person name="Goodwin S."/>
            <person name="Spatafora J."/>
            <person name="Crous P."/>
            <person name="Grigoriev I."/>
        </authorList>
    </citation>
    <scope>NUCLEOTIDE SEQUENCE</scope>
    <source>
        <strain evidence="2">CBS 379.55</strain>
    </source>
</reference>
<accession>A0A6A6JGH6</accession>